<feature type="repeat" description="WD" evidence="3">
    <location>
        <begin position="261"/>
        <end position="295"/>
    </location>
</feature>
<dbReference type="PANTHER" id="PTHR45296:SF1">
    <property type="entry name" value="TRANSDUCIN_WD40 REPEAT-LIKE SUPERFAMILY PROTEIN"/>
    <property type="match status" value="1"/>
</dbReference>
<evidence type="ECO:0000256" key="3">
    <source>
        <dbReference type="PROSITE-ProRule" id="PRU00221"/>
    </source>
</evidence>
<dbReference type="STRING" id="645134.A0A0L0HJ93"/>
<evidence type="ECO:0000256" key="2">
    <source>
        <dbReference type="ARBA" id="ARBA00022737"/>
    </source>
</evidence>
<keyword evidence="1 3" id="KW-0853">WD repeat</keyword>
<dbReference type="InterPro" id="IPR019775">
    <property type="entry name" value="WD40_repeat_CS"/>
</dbReference>
<dbReference type="Proteomes" id="UP000053201">
    <property type="component" value="Unassembled WGS sequence"/>
</dbReference>
<dbReference type="OrthoDB" id="2161379at2759"/>
<organism evidence="4 5">
    <name type="scientific">Spizellomyces punctatus (strain DAOM BR117)</name>
    <dbReference type="NCBI Taxonomy" id="645134"/>
    <lineage>
        <taxon>Eukaryota</taxon>
        <taxon>Fungi</taxon>
        <taxon>Fungi incertae sedis</taxon>
        <taxon>Chytridiomycota</taxon>
        <taxon>Chytridiomycota incertae sedis</taxon>
        <taxon>Chytridiomycetes</taxon>
        <taxon>Spizellomycetales</taxon>
        <taxon>Spizellomycetaceae</taxon>
        <taxon>Spizellomyces</taxon>
    </lineage>
</organism>
<protein>
    <submittedName>
        <fullName evidence="4">Uncharacterized protein</fullName>
    </submittedName>
</protein>
<reference evidence="4 5" key="1">
    <citation type="submission" date="2009-08" db="EMBL/GenBank/DDBJ databases">
        <title>The Genome Sequence of Spizellomyces punctatus strain DAOM BR117.</title>
        <authorList>
            <consortium name="The Broad Institute Genome Sequencing Platform"/>
            <person name="Russ C."/>
            <person name="Cuomo C."/>
            <person name="Shea T."/>
            <person name="Young S.K."/>
            <person name="Zeng Q."/>
            <person name="Koehrsen M."/>
            <person name="Haas B."/>
            <person name="Borodovsky M."/>
            <person name="Guigo R."/>
            <person name="Alvarado L."/>
            <person name="Berlin A."/>
            <person name="Bochicchio J."/>
            <person name="Borenstein D."/>
            <person name="Chapman S."/>
            <person name="Chen Z."/>
            <person name="Engels R."/>
            <person name="Freedman E."/>
            <person name="Gellesch M."/>
            <person name="Goldberg J."/>
            <person name="Griggs A."/>
            <person name="Gujja S."/>
            <person name="Heiman D."/>
            <person name="Hepburn T."/>
            <person name="Howarth C."/>
            <person name="Jen D."/>
            <person name="Larson L."/>
            <person name="Lewis B."/>
            <person name="Mehta T."/>
            <person name="Park D."/>
            <person name="Pearson M."/>
            <person name="Roberts A."/>
            <person name="Saif S."/>
            <person name="Shenoy N."/>
            <person name="Sisk P."/>
            <person name="Stolte C."/>
            <person name="Sykes S."/>
            <person name="Thomson T."/>
            <person name="Walk T."/>
            <person name="White J."/>
            <person name="Yandava C."/>
            <person name="Burger G."/>
            <person name="Gray M.W."/>
            <person name="Holland P.W.H."/>
            <person name="King N."/>
            <person name="Lang F.B.F."/>
            <person name="Roger A.J."/>
            <person name="Ruiz-Trillo I."/>
            <person name="Lander E."/>
            <person name="Nusbaum C."/>
        </authorList>
    </citation>
    <scope>NUCLEOTIDE SEQUENCE [LARGE SCALE GENOMIC DNA]</scope>
    <source>
        <strain evidence="4 5">DAOM BR117</strain>
    </source>
</reference>
<dbReference type="PROSITE" id="PS50294">
    <property type="entry name" value="WD_REPEATS_REGION"/>
    <property type="match status" value="1"/>
</dbReference>
<dbReference type="InterPro" id="IPR036322">
    <property type="entry name" value="WD40_repeat_dom_sf"/>
</dbReference>
<gene>
    <name evidence="4" type="ORF">SPPG_04009</name>
</gene>
<evidence type="ECO:0000313" key="4">
    <source>
        <dbReference type="EMBL" id="KND00909.1"/>
    </source>
</evidence>
<dbReference type="InParanoid" id="A0A0L0HJ93"/>
<dbReference type="VEuPathDB" id="FungiDB:SPPG_04009"/>
<dbReference type="EMBL" id="KQ257455">
    <property type="protein sequence ID" value="KND00909.1"/>
    <property type="molecule type" value="Genomic_DNA"/>
</dbReference>
<dbReference type="GeneID" id="27687487"/>
<dbReference type="RefSeq" id="XP_016608948.1">
    <property type="nucleotide sequence ID" value="XM_016752258.1"/>
</dbReference>
<dbReference type="OMA" id="GDLMVWG"/>
<accession>A0A0L0HJ93</accession>
<dbReference type="PRINTS" id="PR00320">
    <property type="entry name" value="GPROTEINBRPT"/>
</dbReference>
<dbReference type="AlphaFoldDB" id="A0A0L0HJ93"/>
<dbReference type="InterPro" id="IPR015943">
    <property type="entry name" value="WD40/YVTN_repeat-like_dom_sf"/>
</dbReference>
<dbReference type="PROSITE" id="PS00678">
    <property type="entry name" value="WD_REPEATS_1"/>
    <property type="match status" value="2"/>
</dbReference>
<dbReference type="InterPro" id="IPR020472">
    <property type="entry name" value="WD40_PAC1"/>
</dbReference>
<feature type="repeat" description="WD" evidence="3">
    <location>
        <begin position="13"/>
        <end position="56"/>
    </location>
</feature>
<sequence>MTPPEIVSPSFILRGHTAPVLCLDLCSKATASKVASGAEDGTARVWDIATAKCVRGLRGLEENTEVSSVCFSGDDLLYVAAGHQVRLFDLRSPGLVLNQSTQIGVSAEDEINHIALNEKRTFLATADDSGHVTVTDLRTTRVFKRFRQRHENLATCVRFQPNRSWDVWSGGMDSTLIHWDFSKGCPVEQFPFATSEQSQSAQSVNPPFVHSLEFSPDARLLAAGLGDGSVALLNVSGKKNADAERSTRKGRSSSALKARLMDGHSWAVSAVTFPRCERGPLLSGGIDGNIVLWDIPASDGEGEGVIKRRLHIGRKTNCLTSAFCSARGSTEAAKDSTNQADESFLVFGGGTLLPGQRITDTGKRSEGDIDVFAVSWPGST</sequence>
<dbReference type="PANTHER" id="PTHR45296">
    <property type="entry name" value="TRANSDUCIN/WD40 REPEAT-LIKE SUPERFAMILY PROTEIN"/>
    <property type="match status" value="1"/>
</dbReference>
<dbReference type="PROSITE" id="PS50082">
    <property type="entry name" value="WD_REPEATS_2"/>
    <property type="match status" value="2"/>
</dbReference>
<dbReference type="Gene3D" id="2.130.10.10">
    <property type="entry name" value="YVTN repeat-like/Quinoprotein amine dehydrogenase"/>
    <property type="match status" value="2"/>
</dbReference>
<dbReference type="Pfam" id="PF00400">
    <property type="entry name" value="WD40"/>
    <property type="match status" value="4"/>
</dbReference>
<proteinExistence type="predicted"/>
<dbReference type="InterPro" id="IPR001680">
    <property type="entry name" value="WD40_rpt"/>
</dbReference>
<evidence type="ECO:0000313" key="5">
    <source>
        <dbReference type="Proteomes" id="UP000053201"/>
    </source>
</evidence>
<keyword evidence="2" id="KW-0677">Repeat</keyword>
<evidence type="ECO:0000256" key="1">
    <source>
        <dbReference type="ARBA" id="ARBA00022574"/>
    </source>
</evidence>
<name>A0A0L0HJ93_SPIPD</name>
<dbReference type="SUPFAM" id="SSF50978">
    <property type="entry name" value="WD40 repeat-like"/>
    <property type="match status" value="1"/>
</dbReference>
<keyword evidence="5" id="KW-1185">Reference proteome</keyword>
<dbReference type="SMART" id="SM00320">
    <property type="entry name" value="WD40"/>
    <property type="match status" value="6"/>
</dbReference>
<dbReference type="eggNOG" id="ENOG502QQ86">
    <property type="taxonomic scope" value="Eukaryota"/>
</dbReference>